<keyword evidence="2" id="KW-1185">Reference proteome</keyword>
<feature type="region of interest" description="Disordered" evidence="1">
    <location>
        <begin position="39"/>
        <end position="59"/>
    </location>
</feature>
<protein>
    <submittedName>
        <fullName evidence="3">40S ribosomal protein S6</fullName>
    </submittedName>
</protein>
<evidence type="ECO:0000313" key="2">
    <source>
        <dbReference type="Proteomes" id="UP000025227"/>
    </source>
</evidence>
<proteinExistence type="predicted"/>
<dbReference type="AlphaFoldDB" id="A0A7I4YFG9"/>
<reference evidence="3" key="1">
    <citation type="submission" date="2020-12" db="UniProtKB">
        <authorList>
            <consortium name="WormBaseParasite"/>
        </authorList>
    </citation>
    <scope>IDENTIFICATION</scope>
    <source>
        <strain evidence="3">MHco3</strain>
    </source>
</reference>
<organism evidence="2 3">
    <name type="scientific">Haemonchus contortus</name>
    <name type="common">Barber pole worm</name>
    <dbReference type="NCBI Taxonomy" id="6289"/>
    <lineage>
        <taxon>Eukaryota</taxon>
        <taxon>Metazoa</taxon>
        <taxon>Ecdysozoa</taxon>
        <taxon>Nematoda</taxon>
        <taxon>Chromadorea</taxon>
        <taxon>Rhabditida</taxon>
        <taxon>Rhabditina</taxon>
        <taxon>Rhabditomorpha</taxon>
        <taxon>Strongyloidea</taxon>
        <taxon>Trichostrongylidae</taxon>
        <taxon>Haemonchus</taxon>
    </lineage>
</organism>
<evidence type="ECO:0000256" key="1">
    <source>
        <dbReference type="SAM" id="MobiDB-lite"/>
    </source>
</evidence>
<dbReference type="WBParaSite" id="HCON_00092380-00001">
    <property type="protein sequence ID" value="HCON_00092380-00001"/>
    <property type="gene ID" value="HCON_00092380"/>
</dbReference>
<sequence>MREESLRWDGHVLRRTLDHPVREIELKLMGNDWKEPQKRIKKHAQVGPLRNQGKRRKRRLKEVAIAQEDSRLRDCVESTLGKNKT</sequence>
<evidence type="ECO:0000313" key="3">
    <source>
        <dbReference type="WBParaSite" id="HCON_00092380-00001"/>
    </source>
</evidence>
<name>A0A7I4YFG9_HAECO</name>
<accession>A0A7I4YFG9</accession>
<dbReference type="Proteomes" id="UP000025227">
    <property type="component" value="Unplaced"/>
</dbReference>